<proteinExistence type="inferred from homology"/>
<gene>
    <name evidence="5" type="primary">otsB</name>
    <name evidence="5" type="ORF">D2V04_04475</name>
</gene>
<dbReference type="UniPathway" id="UPA00299"/>
<dbReference type="Gene3D" id="3.40.50.1000">
    <property type="entry name" value="HAD superfamily/HAD-like"/>
    <property type="match status" value="1"/>
</dbReference>
<comment type="pathway">
    <text evidence="1 4">Glycan biosynthesis; trehalose biosynthesis.</text>
</comment>
<dbReference type="GO" id="GO:0004805">
    <property type="term" value="F:trehalose-phosphatase activity"/>
    <property type="evidence" value="ECO:0007669"/>
    <property type="project" value="UniProtKB-EC"/>
</dbReference>
<dbReference type="OrthoDB" id="9814913at2"/>
<comment type="caution">
    <text evidence="5">The sequence shown here is derived from an EMBL/GenBank/DDBJ whole genome shotgun (WGS) entry which is preliminary data.</text>
</comment>
<sequence length="247" mass="25844">MSDVIDLPPPPPFDRLADARDIALFLDFDGTLVDLAHAPGAIVVPPDLGERLRKLAARLGGRLALVSGRSLDDLGGHCPIEGIACAGSHGAARRDAAGMSLGEPAQAMAPDALDDLRTGAREFGLMLEAKPHGAALHYRRHPERADLARALADEVAARFDLAIKPGKGVVELTQTGADKGGAVRAFLALPPFAGAQPVFIGDDVTDEDGMAACEEAGGFGILVGDRTPTTARYRLPNVSAVYEWLSL</sequence>
<evidence type="ECO:0000313" key="6">
    <source>
        <dbReference type="Proteomes" id="UP000285092"/>
    </source>
</evidence>
<dbReference type="EMBL" id="QXFK01000014">
    <property type="protein sequence ID" value="RIV79262.1"/>
    <property type="molecule type" value="Genomic_DNA"/>
</dbReference>
<dbReference type="InterPro" id="IPR003337">
    <property type="entry name" value="Trehalose_PPase"/>
</dbReference>
<dbReference type="InterPro" id="IPR044651">
    <property type="entry name" value="OTSB-like"/>
</dbReference>
<dbReference type="InterPro" id="IPR036412">
    <property type="entry name" value="HAD-like_sf"/>
</dbReference>
<comment type="function">
    <text evidence="4">Removes the phosphate from trehalose 6-phosphate to produce free trehalose.</text>
</comment>
<dbReference type="EC" id="3.1.3.12" evidence="4"/>
<comment type="catalytic activity">
    <reaction evidence="4">
        <text>alpha,alpha-trehalose 6-phosphate + H2O = alpha,alpha-trehalose + phosphate</text>
        <dbReference type="Rhea" id="RHEA:23420"/>
        <dbReference type="ChEBI" id="CHEBI:15377"/>
        <dbReference type="ChEBI" id="CHEBI:16551"/>
        <dbReference type="ChEBI" id="CHEBI:43474"/>
        <dbReference type="ChEBI" id="CHEBI:58429"/>
        <dbReference type="EC" id="3.1.3.12"/>
    </reaction>
</comment>
<dbReference type="NCBIfam" id="TIGR01484">
    <property type="entry name" value="HAD-SF-IIB"/>
    <property type="match status" value="1"/>
</dbReference>
<organism evidence="5 6">
    <name type="scientific">Pelagerythrobacter aerophilus</name>
    <dbReference type="NCBI Taxonomy" id="2306995"/>
    <lineage>
        <taxon>Bacteria</taxon>
        <taxon>Pseudomonadati</taxon>
        <taxon>Pseudomonadota</taxon>
        <taxon>Alphaproteobacteria</taxon>
        <taxon>Sphingomonadales</taxon>
        <taxon>Erythrobacteraceae</taxon>
        <taxon>Pelagerythrobacter</taxon>
    </lineage>
</organism>
<protein>
    <recommendedName>
        <fullName evidence="4">Trehalose 6-phosphate phosphatase</fullName>
        <ecNumber evidence="4">3.1.3.12</ecNumber>
    </recommendedName>
</protein>
<dbReference type="PANTHER" id="PTHR43768">
    <property type="entry name" value="TREHALOSE 6-PHOSPHATE PHOSPHATASE"/>
    <property type="match status" value="1"/>
</dbReference>
<keyword evidence="6" id="KW-1185">Reference proteome</keyword>
<dbReference type="PANTHER" id="PTHR43768:SF3">
    <property type="entry name" value="TREHALOSE 6-PHOSPHATE PHOSPHATASE"/>
    <property type="match status" value="1"/>
</dbReference>
<dbReference type="NCBIfam" id="TIGR00685">
    <property type="entry name" value="T6PP"/>
    <property type="match status" value="1"/>
</dbReference>
<evidence type="ECO:0000256" key="1">
    <source>
        <dbReference type="ARBA" id="ARBA00005199"/>
    </source>
</evidence>
<dbReference type="AlphaFoldDB" id="A0A418NJB7"/>
<keyword evidence="4" id="KW-0460">Magnesium</keyword>
<evidence type="ECO:0000256" key="4">
    <source>
        <dbReference type="RuleBase" id="RU361117"/>
    </source>
</evidence>
<keyword evidence="3 4" id="KW-0378">Hydrolase</keyword>
<dbReference type="Proteomes" id="UP000285092">
    <property type="component" value="Unassembled WGS sequence"/>
</dbReference>
<evidence type="ECO:0000313" key="5">
    <source>
        <dbReference type="EMBL" id="RIV79262.1"/>
    </source>
</evidence>
<dbReference type="GO" id="GO:0005992">
    <property type="term" value="P:trehalose biosynthetic process"/>
    <property type="evidence" value="ECO:0007669"/>
    <property type="project" value="UniProtKB-UniPathway"/>
</dbReference>
<dbReference type="InterPro" id="IPR006379">
    <property type="entry name" value="HAD-SF_hydro_IIB"/>
</dbReference>
<dbReference type="RefSeq" id="WP_119512094.1">
    <property type="nucleotide sequence ID" value="NZ_QXFK01000014.1"/>
</dbReference>
<evidence type="ECO:0000256" key="2">
    <source>
        <dbReference type="ARBA" id="ARBA00008770"/>
    </source>
</evidence>
<dbReference type="Pfam" id="PF02358">
    <property type="entry name" value="Trehalose_PPase"/>
    <property type="match status" value="1"/>
</dbReference>
<dbReference type="GO" id="GO:0046872">
    <property type="term" value="F:metal ion binding"/>
    <property type="evidence" value="ECO:0007669"/>
    <property type="project" value="UniProtKB-KW"/>
</dbReference>
<evidence type="ECO:0000256" key="3">
    <source>
        <dbReference type="ARBA" id="ARBA00022801"/>
    </source>
</evidence>
<reference evidence="5 6" key="1">
    <citation type="submission" date="2018-08" db="EMBL/GenBank/DDBJ databases">
        <title>Altererythrobacter sp.Ery1 and Ery12, the genome sequencing of novel strains in genus Alterythrobacter.</title>
        <authorList>
            <person name="Cheng H."/>
            <person name="Wu Y.-H."/>
            <person name="Fang C."/>
            <person name="Xu X.-W."/>
        </authorList>
    </citation>
    <scope>NUCLEOTIDE SEQUENCE [LARGE SCALE GENOMIC DNA]</scope>
    <source>
        <strain evidence="5 6">Ery1</strain>
    </source>
</reference>
<accession>A0A418NJB7</accession>
<comment type="cofactor">
    <cofactor evidence="4">
        <name>Mg(2+)</name>
        <dbReference type="ChEBI" id="CHEBI:18420"/>
    </cofactor>
</comment>
<name>A0A418NJB7_9SPHN</name>
<comment type="similarity">
    <text evidence="2 4">Belongs to the trehalose phosphatase family.</text>
</comment>
<dbReference type="SUPFAM" id="SSF56784">
    <property type="entry name" value="HAD-like"/>
    <property type="match status" value="1"/>
</dbReference>
<dbReference type="Gene3D" id="3.30.70.1020">
    <property type="entry name" value="Trehalose-6-phosphate phosphatase related protein, domain 2"/>
    <property type="match status" value="1"/>
</dbReference>
<dbReference type="InterPro" id="IPR023214">
    <property type="entry name" value="HAD_sf"/>
</dbReference>
<keyword evidence="4" id="KW-0479">Metal-binding</keyword>
<dbReference type="CDD" id="cd01627">
    <property type="entry name" value="HAD_TPP"/>
    <property type="match status" value="1"/>
</dbReference>